<feature type="transmembrane region" description="Helical" evidence="9">
    <location>
        <begin position="336"/>
        <end position="353"/>
    </location>
</feature>
<dbReference type="GO" id="GO:0006935">
    <property type="term" value="P:chemotaxis"/>
    <property type="evidence" value="ECO:0007669"/>
    <property type="project" value="UniProtKB-ARBA"/>
</dbReference>
<keyword evidence="13" id="KW-1185">Reference proteome</keyword>
<sequence>MSLRSHSMSLSAAERHWLPWTGSSGKLAMGWACRLNNNRYAQLEEIFESIASTRVRLLQQWCENQWSGLQGIAEALLAEPEQIDTQQLRQLSEKLPDANELFVLDAQGQALYSSANDLPAALDPHAVQTGLRQRLLHGPYIDPRTLTLGPSSSSFHDAVTLMFFLPLPQGGCLCARVPNDVLGDLIQREAGHIYPESGDNYIFMVESRFDPGIEPGRALSRSRFEDSTFSHGDNLKDGIRTAWGTVRVNAHTEFEIRFTDPATGQLHPGVRETIRNGSNLFVTYPGYSDYRHIPVIGKGVTFSLPGSPDRWGMMCEADLQEVYRYRSLSYTLMRQFLLILLLLAGTQAALALVGAGPLLAIAGNALAMGASALWFWQRGTRRLARRMGRMTEIIRTIAEGEGNLSQRMDTSRLVADETGELGRWVNSFIDNLDTIVGRVKRASRHALRNSEQMLARNEQASTTAETVTGDIQQMLRMIETQLQTLDDASQTAAQMKANMASVVDSARQRLDTLSSGTRKIRDIVATSANSVQVLDQRSADIAGRVSLITDITSQTNLLALNAAIEAARAGEHGRGFAVVADEVRALAARTAHAAAEISQGINAIHEATREAVNLMEQGVADVDLQLQEASTASDDNDLLYRNVEELFEVIALMDSHSKEHGRQADRVAQTSSSMARVIRTLRSSSAQVRETAERLNQLSDSFQVSDDQTARRLRPAPLATPASQPRRASAVAVR</sequence>
<keyword evidence="2 9" id="KW-0812">Transmembrane</keyword>
<dbReference type="Proteomes" id="UP000243488">
    <property type="component" value="Chromosome"/>
</dbReference>
<keyword evidence="3 9" id="KW-1133">Transmembrane helix</keyword>
<dbReference type="PROSITE" id="PS50885">
    <property type="entry name" value="HAMP"/>
    <property type="match status" value="1"/>
</dbReference>
<evidence type="ECO:0000259" key="10">
    <source>
        <dbReference type="PROSITE" id="PS50111"/>
    </source>
</evidence>
<evidence type="ECO:0000256" key="4">
    <source>
        <dbReference type="ARBA" id="ARBA00023136"/>
    </source>
</evidence>
<comment type="subcellular location">
    <subcellularLocation>
        <location evidence="1">Membrane</location>
    </subcellularLocation>
</comment>
<dbReference type="GO" id="GO:0016020">
    <property type="term" value="C:membrane"/>
    <property type="evidence" value="ECO:0007669"/>
    <property type="project" value="UniProtKB-SubCell"/>
</dbReference>
<evidence type="ECO:0000256" key="2">
    <source>
        <dbReference type="ARBA" id="ARBA00022692"/>
    </source>
</evidence>
<dbReference type="STRING" id="1931241.BVH74_05460"/>
<dbReference type="PANTHER" id="PTHR32089">
    <property type="entry name" value="METHYL-ACCEPTING CHEMOTAXIS PROTEIN MCPB"/>
    <property type="match status" value="1"/>
</dbReference>
<keyword evidence="5 7" id="KW-0807">Transducer</keyword>
<keyword evidence="4 9" id="KW-0472">Membrane</keyword>
<comment type="similarity">
    <text evidence="6">Belongs to the methyl-accepting chemotaxis (MCP) protein family.</text>
</comment>
<dbReference type="CDD" id="cd06225">
    <property type="entry name" value="HAMP"/>
    <property type="match status" value="1"/>
</dbReference>
<evidence type="ECO:0000259" key="11">
    <source>
        <dbReference type="PROSITE" id="PS50885"/>
    </source>
</evidence>
<dbReference type="Pfam" id="PF00015">
    <property type="entry name" value="MCPsignal"/>
    <property type="match status" value="1"/>
</dbReference>
<protein>
    <submittedName>
        <fullName evidence="12">Methyl-accepting chemotaxis protein</fullName>
    </submittedName>
</protein>
<dbReference type="Gene3D" id="1.10.287.950">
    <property type="entry name" value="Methyl-accepting chemotaxis protein"/>
    <property type="match status" value="1"/>
</dbReference>
<dbReference type="PANTHER" id="PTHR32089:SF112">
    <property type="entry name" value="LYSOZYME-LIKE PROTEIN-RELATED"/>
    <property type="match status" value="1"/>
</dbReference>
<proteinExistence type="inferred from homology"/>
<organism evidence="12 13">
    <name type="scientific">Halopseudomonas phragmitis</name>
    <dbReference type="NCBI Taxonomy" id="1931241"/>
    <lineage>
        <taxon>Bacteria</taxon>
        <taxon>Pseudomonadati</taxon>
        <taxon>Pseudomonadota</taxon>
        <taxon>Gammaproteobacteria</taxon>
        <taxon>Pseudomonadales</taxon>
        <taxon>Pseudomonadaceae</taxon>
        <taxon>Halopseudomonas</taxon>
    </lineage>
</organism>
<evidence type="ECO:0000256" key="6">
    <source>
        <dbReference type="ARBA" id="ARBA00029447"/>
    </source>
</evidence>
<evidence type="ECO:0000313" key="12">
    <source>
        <dbReference type="EMBL" id="AQZ94232.1"/>
    </source>
</evidence>
<dbReference type="InterPro" id="IPR003660">
    <property type="entry name" value="HAMP_dom"/>
</dbReference>
<feature type="domain" description="HAMP" evidence="11">
    <location>
        <begin position="381"/>
        <end position="437"/>
    </location>
</feature>
<evidence type="ECO:0000256" key="9">
    <source>
        <dbReference type="SAM" id="Phobius"/>
    </source>
</evidence>
<dbReference type="SMART" id="SM00283">
    <property type="entry name" value="MA"/>
    <property type="match status" value="1"/>
</dbReference>
<evidence type="ECO:0000256" key="5">
    <source>
        <dbReference type="ARBA" id="ARBA00023224"/>
    </source>
</evidence>
<evidence type="ECO:0000256" key="1">
    <source>
        <dbReference type="ARBA" id="ARBA00004370"/>
    </source>
</evidence>
<evidence type="ECO:0000256" key="3">
    <source>
        <dbReference type="ARBA" id="ARBA00022989"/>
    </source>
</evidence>
<dbReference type="RefSeq" id="WP_080049086.1">
    <property type="nucleotide sequence ID" value="NZ_CP020100.1"/>
</dbReference>
<dbReference type="InterPro" id="IPR004089">
    <property type="entry name" value="MCPsignal_dom"/>
</dbReference>
<feature type="domain" description="Methyl-accepting transducer" evidence="10">
    <location>
        <begin position="449"/>
        <end position="675"/>
    </location>
</feature>
<name>A0A1V0B2R8_9GAMM</name>
<dbReference type="GO" id="GO:0007165">
    <property type="term" value="P:signal transduction"/>
    <property type="evidence" value="ECO:0007669"/>
    <property type="project" value="UniProtKB-KW"/>
</dbReference>
<dbReference type="KEGG" id="ppha:BVH74_05460"/>
<dbReference type="SUPFAM" id="SSF58104">
    <property type="entry name" value="Methyl-accepting chemotaxis protein (MCP) signaling domain"/>
    <property type="match status" value="1"/>
</dbReference>
<reference evidence="12 13" key="1">
    <citation type="submission" date="2017-03" db="EMBL/GenBank/DDBJ databases">
        <title>Complete genome sequence of the novel DNRA strain Pseudomonas sp. S-6-2 isolated from Chinese polluted river sediment. Journal of Biotechnology.</title>
        <authorList>
            <person name="Li J."/>
            <person name="Xiang F."/>
            <person name="Wang L."/>
            <person name="Xi L."/>
            <person name="Liu J."/>
        </authorList>
    </citation>
    <scope>NUCLEOTIDE SEQUENCE [LARGE SCALE GENOMIC DNA]</scope>
    <source>
        <strain evidence="12 13">S-6-2</strain>
    </source>
</reference>
<accession>A0A1V0B2R8</accession>
<feature type="region of interest" description="Disordered" evidence="8">
    <location>
        <begin position="699"/>
        <end position="734"/>
    </location>
</feature>
<dbReference type="PROSITE" id="PS50111">
    <property type="entry name" value="CHEMOTAXIS_TRANSDUC_2"/>
    <property type="match status" value="1"/>
</dbReference>
<dbReference type="AlphaFoldDB" id="A0A1V0B2R8"/>
<evidence type="ECO:0000256" key="8">
    <source>
        <dbReference type="SAM" id="MobiDB-lite"/>
    </source>
</evidence>
<evidence type="ECO:0000313" key="13">
    <source>
        <dbReference type="Proteomes" id="UP000243488"/>
    </source>
</evidence>
<dbReference type="EMBL" id="CP020100">
    <property type="protein sequence ID" value="AQZ94232.1"/>
    <property type="molecule type" value="Genomic_DNA"/>
</dbReference>
<gene>
    <name evidence="12" type="ORF">BVH74_05460</name>
</gene>
<dbReference type="SMART" id="SM00304">
    <property type="entry name" value="HAMP"/>
    <property type="match status" value="1"/>
</dbReference>
<evidence type="ECO:0000256" key="7">
    <source>
        <dbReference type="PROSITE-ProRule" id="PRU00284"/>
    </source>
</evidence>